<sequence length="83" mass="9272">MRQLTMQQTSTSLPTPRFVRLVLQEDLLGGWELIRETGQAGGRSQVRRALFLSRAQAVDAFEAARAEHARRGFEVRGPHPDAA</sequence>
<dbReference type="InterPro" id="IPR036930">
    <property type="entry name" value="WGR_dom_sf"/>
</dbReference>
<evidence type="ECO:0000313" key="3">
    <source>
        <dbReference type="Proteomes" id="UP001364472"/>
    </source>
</evidence>
<evidence type="ECO:0000259" key="1">
    <source>
        <dbReference type="Pfam" id="PF05406"/>
    </source>
</evidence>
<dbReference type="RefSeq" id="WP_337334242.1">
    <property type="nucleotide sequence ID" value="NZ_JBBDHC010000002.1"/>
</dbReference>
<dbReference type="EMBL" id="JBBDHC010000002">
    <property type="protein sequence ID" value="MEJ1248529.1"/>
    <property type="molecule type" value="Genomic_DNA"/>
</dbReference>
<reference evidence="2 3" key="1">
    <citation type="journal article" date="2016" name="Antonie Van Leeuwenhoek">
        <title>Denitratimonas tolerans gen. nov., sp. nov., a denitrifying bacterium isolated from a bioreactor for tannery wastewater treatment.</title>
        <authorList>
            <person name="Han S.I."/>
            <person name="Kim J.O."/>
            <person name="Lee Y.R."/>
            <person name="Ekpeghere K.I."/>
            <person name="Koh S.C."/>
            <person name="Whang K.S."/>
        </authorList>
    </citation>
    <scope>NUCLEOTIDE SEQUENCE [LARGE SCALE GENOMIC DNA]</scope>
    <source>
        <strain evidence="2 3">KACC 17565</strain>
    </source>
</reference>
<accession>A0AAW9R3I4</accession>
<keyword evidence="3" id="KW-1185">Reference proteome</keyword>
<dbReference type="Pfam" id="PF05406">
    <property type="entry name" value="WGR"/>
    <property type="match status" value="1"/>
</dbReference>
<dbReference type="AlphaFoldDB" id="A0AAW9R3I4"/>
<gene>
    <name evidence="2" type="ORF">WB794_02385</name>
</gene>
<protein>
    <submittedName>
        <fullName evidence="2">WGR domain-containing protein</fullName>
    </submittedName>
</protein>
<dbReference type="InterPro" id="IPR008893">
    <property type="entry name" value="WGR_domain"/>
</dbReference>
<comment type="caution">
    <text evidence="2">The sequence shown here is derived from an EMBL/GenBank/DDBJ whole genome shotgun (WGS) entry which is preliminary data.</text>
</comment>
<name>A0AAW9R3I4_9GAMM</name>
<proteinExistence type="predicted"/>
<organism evidence="2 3">
    <name type="scientific">Denitratimonas tolerans</name>
    <dbReference type="NCBI Taxonomy" id="1338420"/>
    <lineage>
        <taxon>Bacteria</taxon>
        <taxon>Pseudomonadati</taxon>
        <taxon>Pseudomonadota</taxon>
        <taxon>Gammaproteobacteria</taxon>
        <taxon>Lysobacterales</taxon>
        <taxon>Lysobacteraceae</taxon>
        <taxon>Denitratimonas</taxon>
    </lineage>
</organism>
<dbReference type="SUPFAM" id="SSF142921">
    <property type="entry name" value="WGR domain-like"/>
    <property type="match status" value="1"/>
</dbReference>
<dbReference type="InterPro" id="IPR049809">
    <property type="entry name" value="YehF/YfeS-like_WGR"/>
</dbReference>
<feature type="domain" description="WGR" evidence="1">
    <location>
        <begin position="3"/>
        <end position="77"/>
    </location>
</feature>
<dbReference type="Proteomes" id="UP001364472">
    <property type="component" value="Unassembled WGS sequence"/>
</dbReference>
<dbReference type="CDD" id="cd07996">
    <property type="entry name" value="WGR_MMR_like"/>
    <property type="match status" value="1"/>
</dbReference>
<evidence type="ECO:0000313" key="2">
    <source>
        <dbReference type="EMBL" id="MEJ1248529.1"/>
    </source>
</evidence>